<evidence type="ECO:0000259" key="4">
    <source>
        <dbReference type="Pfam" id="PF01520"/>
    </source>
</evidence>
<evidence type="ECO:0000256" key="3">
    <source>
        <dbReference type="ARBA" id="ARBA00022801"/>
    </source>
</evidence>
<keyword evidence="3 5" id="KW-0378">Hydrolase</keyword>
<proteinExistence type="predicted"/>
<dbReference type="PROSITE" id="PS51257">
    <property type="entry name" value="PROKAR_LIPOPROTEIN"/>
    <property type="match status" value="1"/>
</dbReference>
<dbReference type="GO" id="GO:0008745">
    <property type="term" value="F:N-acetylmuramoyl-L-alanine amidase activity"/>
    <property type="evidence" value="ECO:0007669"/>
    <property type="project" value="UniProtKB-EC"/>
</dbReference>
<dbReference type="InterPro" id="IPR050695">
    <property type="entry name" value="N-acetylmuramoyl_amidase_3"/>
</dbReference>
<dbReference type="InterPro" id="IPR002508">
    <property type="entry name" value="MurNAc-LAA_cat"/>
</dbReference>
<dbReference type="EMBL" id="LUTY01002046">
    <property type="protein sequence ID" value="OAD20869.1"/>
    <property type="molecule type" value="Genomic_DNA"/>
</dbReference>
<accession>A0A176RYU7</accession>
<dbReference type="GO" id="GO:0030288">
    <property type="term" value="C:outer membrane-bounded periplasmic space"/>
    <property type="evidence" value="ECO:0007669"/>
    <property type="project" value="TreeGrafter"/>
</dbReference>
<name>A0A176RYU7_9GAMM</name>
<dbReference type="CDD" id="cd02696">
    <property type="entry name" value="MurNAc-LAA"/>
    <property type="match status" value="1"/>
</dbReference>
<dbReference type="GO" id="GO:0009253">
    <property type="term" value="P:peptidoglycan catabolic process"/>
    <property type="evidence" value="ECO:0007669"/>
    <property type="project" value="InterPro"/>
</dbReference>
<dbReference type="AlphaFoldDB" id="A0A176RYU7"/>
<keyword evidence="6" id="KW-1185">Reference proteome</keyword>
<evidence type="ECO:0000256" key="2">
    <source>
        <dbReference type="ARBA" id="ARBA00011901"/>
    </source>
</evidence>
<evidence type="ECO:0000256" key="1">
    <source>
        <dbReference type="ARBA" id="ARBA00001561"/>
    </source>
</evidence>
<dbReference type="Proteomes" id="UP000076962">
    <property type="component" value="Unassembled WGS sequence"/>
</dbReference>
<dbReference type="EC" id="3.5.1.28" evidence="2"/>
<protein>
    <recommendedName>
        <fullName evidence="2">N-acetylmuramoyl-L-alanine amidase</fullName>
        <ecNumber evidence="2">3.5.1.28</ecNumber>
    </recommendedName>
</protein>
<comment type="catalytic activity">
    <reaction evidence="1">
        <text>Hydrolyzes the link between N-acetylmuramoyl residues and L-amino acid residues in certain cell-wall glycopeptides.</text>
        <dbReference type="EC" id="3.5.1.28"/>
    </reaction>
</comment>
<dbReference type="Pfam" id="PF01520">
    <property type="entry name" value="Amidase_3"/>
    <property type="match status" value="1"/>
</dbReference>
<sequence length="331" mass="38116">MKMKYKLLNLLVFIWMVFTGCSSLAAIHLYNDIIPEDPPKDTKKLDSSVPLAVILDLGHGGVDKGTSYSLKNQVICEDELAYDVGQRLLKLVKEKYGRVAEKLPPLNIFPTTKDIKFTYNAEQICDDGKTEFFNFPSGKLEAIRTKKQGGLRQRVNTINAWYEYLLDAGYKKDRIVLISIHFDYGKPNKHGVHILYPGLVYDQQKRFDSSRKYRHSLPRTWHSLKFGTYIMEGLQNAGIPLHQSDDEEKAYLFQGYLIWRNSKGNEYKGRLGIFAHTASMPKVLIEVANLKHPFGRQHALKKEYRQKAAEGIFKGLLKYLNIDLYNDLPHK</sequence>
<organism evidence="5 6">
    <name type="scientific">Candidatus Thiomargarita nelsonii</name>
    <dbReference type="NCBI Taxonomy" id="1003181"/>
    <lineage>
        <taxon>Bacteria</taxon>
        <taxon>Pseudomonadati</taxon>
        <taxon>Pseudomonadota</taxon>
        <taxon>Gammaproteobacteria</taxon>
        <taxon>Thiotrichales</taxon>
        <taxon>Thiotrichaceae</taxon>
        <taxon>Thiomargarita</taxon>
    </lineage>
</organism>
<evidence type="ECO:0000313" key="6">
    <source>
        <dbReference type="Proteomes" id="UP000076962"/>
    </source>
</evidence>
<dbReference type="PANTHER" id="PTHR30404:SF0">
    <property type="entry name" value="N-ACETYLMURAMOYL-L-ALANINE AMIDASE AMIC"/>
    <property type="match status" value="1"/>
</dbReference>
<dbReference type="Gene3D" id="3.40.630.40">
    <property type="entry name" value="Zn-dependent exopeptidases"/>
    <property type="match status" value="1"/>
</dbReference>
<feature type="domain" description="MurNAc-LAA" evidence="4">
    <location>
        <begin position="153"/>
        <end position="317"/>
    </location>
</feature>
<dbReference type="SUPFAM" id="SSF53187">
    <property type="entry name" value="Zn-dependent exopeptidases"/>
    <property type="match status" value="1"/>
</dbReference>
<dbReference type="PANTHER" id="PTHR30404">
    <property type="entry name" value="N-ACETYLMURAMOYL-L-ALANINE AMIDASE"/>
    <property type="match status" value="1"/>
</dbReference>
<comment type="caution">
    <text evidence="5">The sequence shown here is derived from an EMBL/GenBank/DDBJ whole genome shotgun (WGS) entry which is preliminary data.</text>
</comment>
<gene>
    <name evidence="5" type="ORF">THIOM_003396</name>
</gene>
<reference evidence="5 6" key="1">
    <citation type="submission" date="2016-05" db="EMBL/GenBank/DDBJ databases">
        <title>Single-cell genome of chain-forming Candidatus Thiomargarita nelsonii and comparison to other large sulfur-oxidizing bacteria.</title>
        <authorList>
            <person name="Winkel M."/>
            <person name="Salman V."/>
            <person name="Woyke T."/>
            <person name="Schulz-Vogt H."/>
            <person name="Richter M."/>
            <person name="Flood B."/>
            <person name="Bailey J."/>
            <person name="Amann R."/>
            <person name="Mussmann M."/>
        </authorList>
    </citation>
    <scope>NUCLEOTIDE SEQUENCE [LARGE SCALE GENOMIC DNA]</scope>
    <source>
        <strain evidence="5 6">THI036</strain>
    </source>
</reference>
<evidence type="ECO:0000313" key="5">
    <source>
        <dbReference type="EMBL" id="OAD20869.1"/>
    </source>
</evidence>